<evidence type="ECO:0000256" key="1">
    <source>
        <dbReference type="SAM" id="MobiDB-lite"/>
    </source>
</evidence>
<dbReference type="EMBL" id="CM003377">
    <property type="protein sequence ID" value="KOM46982.1"/>
    <property type="molecule type" value="Genomic_DNA"/>
</dbReference>
<accession>A0A0L9UWP3</accession>
<dbReference type="AlphaFoldDB" id="A0A0L9UWP3"/>
<protein>
    <submittedName>
        <fullName evidence="2">Uncharacterized protein</fullName>
    </submittedName>
</protein>
<gene>
    <name evidence="2" type="ORF">LR48_Vigan07g068600</name>
</gene>
<dbReference type="Proteomes" id="UP000053144">
    <property type="component" value="Chromosome 7"/>
</dbReference>
<feature type="region of interest" description="Disordered" evidence="1">
    <location>
        <begin position="55"/>
        <end position="79"/>
    </location>
</feature>
<reference evidence="3" key="1">
    <citation type="journal article" date="2015" name="Proc. Natl. Acad. Sci. U.S.A.">
        <title>Genome sequencing of adzuki bean (Vigna angularis) provides insight into high starch and low fat accumulation and domestication.</title>
        <authorList>
            <person name="Yang K."/>
            <person name="Tian Z."/>
            <person name="Chen C."/>
            <person name="Luo L."/>
            <person name="Zhao B."/>
            <person name="Wang Z."/>
            <person name="Yu L."/>
            <person name="Li Y."/>
            <person name="Sun Y."/>
            <person name="Li W."/>
            <person name="Chen Y."/>
            <person name="Li Y."/>
            <person name="Zhang Y."/>
            <person name="Ai D."/>
            <person name="Zhao J."/>
            <person name="Shang C."/>
            <person name="Ma Y."/>
            <person name="Wu B."/>
            <person name="Wang M."/>
            <person name="Gao L."/>
            <person name="Sun D."/>
            <person name="Zhang P."/>
            <person name="Guo F."/>
            <person name="Wang W."/>
            <person name="Li Y."/>
            <person name="Wang J."/>
            <person name="Varshney R.K."/>
            <person name="Wang J."/>
            <person name="Ling H.Q."/>
            <person name="Wan P."/>
        </authorList>
    </citation>
    <scope>NUCLEOTIDE SEQUENCE</scope>
    <source>
        <strain evidence="3">cv. Jingnong 6</strain>
    </source>
</reference>
<organism evidence="2 3">
    <name type="scientific">Phaseolus angularis</name>
    <name type="common">Azuki bean</name>
    <name type="synonym">Vigna angularis</name>
    <dbReference type="NCBI Taxonomy" id="3914"/>
    <lineage>
        <taxon>Eukaryota</taxon>
        <taxon>Viridiplantae</taxon>
        <taxon>Streptophyta</taxon>
        <taxon>Embryophyta</taxon>
        <taxon>Tracheophyta</taxon>
        <taxon>Spermatophyta</taxon>
        <taxon>Magnoliopsida</taxon>
        <taxon>eudicotyledons</taxon>
        <taxon>Gunneridae</taxon>
        <taxon>Pentapetalae</taxon>
        <taxon>rosids</taxon>
        <taxon>fabids</taxon>
        <taxon>Fabales</taxon>
        <taxon>Fabaceae</taxon>
        <taxon>Papilionoideae</taxon>
        <taxon>50 kb inversion clade</taxon>
        <taxon>NPAAA clade</taxon>
        <taxon>indigoferoid/millettioid clade</taxon>
        <taxon>Phaseoleae</taxon>
        <taxon>Vigna</taxon>
    </lineage>
</organism>
<name>A0A0L9UWP3_PHAAN</name>
<dbReference type="Gramene" id="KOM46982">
    <property type="protein sequence ID" value="KOM46982"/>
    <property type="gene ID" value="LR48_Vigan07g068600"/>
</dbReference>
<sequence length="79" mass="7977">MKLGFDEGGVLGGEEVEVEGLEECVAGVGGALEDADVVAAGEGGGRHETTMLRGSGIAANTTQPQERIASPLKSNEAHL</sequence>
<evidence type="ECO:0000313" key="3">
    <source>
        <dbReference type="Proteomes" id="UP000053144"/>
    </source>
</evidence>
<evidence type="ECO:0000313" key="2">
    <source>
        <dbReference type="EMBL" id="KOM46982.1"/>
    </source>
</evidence>
<proteinExistence type="predicted"/>